<evidence type="ECO:0000313" key="1">
    <source>
        <dbReference type="EMBL" id="MXP43479.1"/>
    </source>
</evidence>
<dbReference type="Proteomes" id="UP000431922">
    <property type="component" value="Unassembled WGS sequence"/>
</dbReference>
<reference evidence="1 2" key="1">
    <citation type="submission" date="2019-12" db="EMBL/GenBank/DDBJ databases">
        <title>Genomic-based taxomic classification of the family Erythrobacteraceae.</title>
        <authorList>
            <person name="Xu L."/>
        </authorList>
    </citation>
    <scope>NUCLEOTIDE SEQUENCE [LARGE SCALE GENOMIC DNA]</scope>
    <source>
        <strain evidence="1 2">KCTC 42453</strain>
    </source>
</reference>
<sequence length="209" mass="22227">MALVFDQGREPRLLVLPALFGEANQTRRQIAEAMRRLDLSGVDSFLPDLPGCNESRQPLEMQTLEGWRTAAQVAAAHFGATHVLAIRAGCLLAPPTLPGWRYAPTTGAKALRGLLRARTIAAREAGTAETIEGLSVIARAQGLELAGWSIGAGMFSELEQAVANADSQQAVIEQNDIGGAGLWLRAEPGYDPEQADMLAALVAMGMLEP</sequence>
<dbReference type="AlphaFoldDB" id="A0A845B770"/>
<dbReference type="RefSeq" id="WP_160755078.1">
    <property type="nucleotide sequence ID" value="NZ_WTYL01000001.1"/>
</dbReference>
<protein>
    <submittedName>
        <fullName evidence="1">Uncharacterized protein</fullName>
    </submittedName>
</protein>
<keyword evidence="2" id="KW-1185">Reference proteome</keyword>
<proteinExistence type="predicted"/>
<dbReference type="EMBL" id="WTYL01000001">
    <property type="protein sequence ID" value="MXP43479.1"/>
    <property type="molecule type" value="Genomic_DNA"/>
</dbReference>
<organism evidence="1 2">
    <name type="scientific">Allopontixanthobacter sediminis</name>
    <dbReference type="NCBI Taxonomy" id="1689985"/>
    <lineage>
        <taxon>Bacteria</taxon>
        <taxon>Pseudomonadati</taxon>
        <taxon>Pseudomonadota</taxon>
        <taxon>Alphaproteobacteria</taxon>
        <taxon>Sphingomonadales</taxon>
        <taxon>Erythrobacteraceae</taxon>
        <taxon>Allopontixanthobacter</taxon>
    </lineage>
</organism>
<dbReference type="OrthoDB" id="7390151at2"/>
<accession>A0A845B770</accession>
<gene>
    <name evidence="1" type="ORF">GRI65_03285</name>
</gene>
<comment type="caution">
    <text evidence="1">The sequence shown here is derived from an EMBL/GenBank/DDBJ whole genome shotgun (WGS) entry which is preliminary data.</text>
</comment>
<evidence type="ECO:0000313" key="2">
    <source>
        <dbReference type="Proteomes" id="UP000431922"/>
    </source>
</evidence>
<name>A0A845B770_9SPHN</name>